<evidence type="ECO:0000313" key="2">
    <source>
        <dbReference type="EMBL" id="MBD2503842.1"/>
    </source>
</evidence>
<dbReference type="PANTHER" id="PTHR34613">
    <property type="entry name" value="SLL0800 PROTEIN"/>
    <property type="match status" value="1"/>
</dbReference>
<organism evidence="2 3">
    <name type="scientific">Anabaena azotica FACHB-119</name>
    <dbReference type="NCBI Taxonomy" id="947527"/>
    <lineage>
        <taxon>Bacteria</taxon>
        <taxon>Bacillati</taxon>
        <taxon>Cyanobacteriota</taxon>
        <taxon>Cyanophyceae</taxon>
        <taxon>Nostocales</taxon>
        <taxon>Nostocaceae</taxon>
        <taxon>Anabaena</taxon>
        <taxon>Anabaena azotica</taxon>
    </lineage>
</organism>
<feature type="domain" description="DUF4351" evidence="1">
    <location>
        <begin position="232"/>
        <end position="288"/>
    </location>
</feature>
<dbReference type="RefSeq" id="WP_190476996.1">
    <property type="nucleotide sequence ID" value="NZ_JACJSG010000041.1"/>
</dbReference>
<reference evidence="2 3" key="1">
    <citation type="journal article" date="2020" name="ISME J.">
        <title>Comparative genomics reveals insights into cyanobacterial evolution and habitat adaptation.</title>
        <authorList>
            <person name="Chen M.Y."/>
            <person name="Teng W.K."/>
            <person name="Zhao L."/>
            <person name="Hu C.X."/>
            <person name="Zhou Y.K."/>
            <person name="Han B.P."/>
            <person name="Song L.R."/>
            <person name="Shu W.S."/>
        </authorList>
    </citation>
    <scope>NUCLEOTIDE SEQUENCE [LARGE SCALE GENOMIC DNA]</scope>
    <source>
        <strain evidence="2 3">FACHB-119</strain>
    </source>
</reference>
<proteinExistence type="predicted"/>
<dbReference type="PANTHER" id="PTHR34613:SF1">
    <property type="entry name" value="SLL6017 PROTEIN"/>
    <property type="match status" value="1"/>
</dbReference>
<accession>A0ABR8DC95</accession>
<comment type="caution">
    <text evidence="2">The sequence shown here is derived from an EMBL/GenBank/DDBJ whole genome shotgun (WGS) entry which is preliminary data.</text>
</comment>
<evidence type="ECO:0000313" key="3">
    <source>
        <dbReference type="Proteomes" id="UP000661112"/>
    </source>
</evidence>
<protein>
    <submittedName>
        <fullName evidence="2">Rpn family recombination-promoting nuclease/putative transposase</fullName>
    </submittedName>
</protein>
<gene>
    <name evidence="2" type="ORF">H6G83_25090</name>
</gene>
<sequence>MSFDNVCKILAEKYPRDFARWLLGEEPQNIKVLKTELSIEPIRADFVTFLQTENQILHIEFQTRTASNTPIPLRMLDYSVRLTRTYQVEVVQVVIFLQETDDEIAYTQEYVSKTTTHRYRVMRMWEQDSALFLENPALLPLAPLTKTNSPETLLSQVSQNIAKIPDKASQQDIAAYTEILAGLKFEKDLIRHFLREEIMQESVIYQDILQKGERIGQKRGEKIGQKRGEEIGQKAGEERIVIRLINRKFGEIQPALIERIKLLTTQELEDLGEALLDFSEVTDLVAWLNQE</sequence>
<keyword evidence="3" id="KW-1185">Reference proteome</keyword>
<evidence type="ECO:0000259" key="1">
    <source>
        <dbReference type="Pfam" id="PF14261"/>
    </source>
</evidence>
<dbReference type="Pfam" id="PF14261">
    <property type="entry name" value="DUF4351"/>
    <property type="match status" value="1"/>
</dbReference>
<dbReference type="EMBL" id="JACJSG010000041">
    <property type="protein sequence ID" value="MBD2503842.1"/>
    <property type="molecule type" value="Genomic_DNA"/>
</dbReference>
<dbReference type="InterPro" id="IPR025587">
    <property type="entry name" value="DUF4351"/>
</dbReference>
<dbReference type="Proteomes" id="UP000661112">
    <property type="component" value="Unassembled WGS sequence"/>
</dbReference>
<name>A0ABR8DC95_9NOST</name>